<dbReference type="AlphaFoldDB" id="A0A0F4GL37"/>
<organism evidence="2 3">
    <name type="scientific">Zymoseptoria brevis</name>
    <dbReference type="NCBI Taxonomy" id="1047168"/>
    <lineage>
        <taxon>Eukaryota</taxon>
        <taxon>Fungi</taxon>
        <taxon>Dikarya</taxon>
        <taxon>Ascomycota</taxon>
        <taxon>Pezizomycotina</taxon>
        <taxon>Dothideomycetes</taxon>
        <taxon>Dothideomycetidae</taxon>
        <taxon>Mycosphaerellales</taxon>
        <taxon>Mycosphaerellaceae</taxon>
        <taxon>Zymoseptoria</taxon>
    </lineage>
</organism>
<keyword evidence="3" id="KW-1185">Reference proteome</keyword>
<dbReference type="EMBL" id="LAFY01000428">
    <property type="protein sequence ID" value="KJX98101.1"/>
    <property type="molecule type" value="Genomic_DNA"/>
</dbReference>
<reference evidence="2 3" key="1">
    <citation type="submission" date="2015-03" db="EMBL/GenBank/DDBJ databases">
        <title>RNA-seq based gene annotation and comparative genomics of four Zymoseptoria species reveal species-specific pathogenicity related genes and transposable element activity.</title>
        <authorList>
            <person name="Grandaubert J."/>
            <person name="Bhattacharyya A."/>
            <person name="Stukenbrock E.H."/>
        </authorList>
    </citation>
    <scope>NUCLEOTIDE SEQUENCE [LARGE SCALE GENOMIC DNA]</scope>
    <source>
        <strain evidence="2 3">Zb18110</strain>
    </source>
</reference>
<feature type="region of interest" description="Disordered" evidence="1">
    <location>
        <begin position="1"/>
        <end position="64"/>
    </location>
</feature>
<evidence type="ECO:0000313" key="2">
    <source>
        <dbReference type="EMBL" id="KJX98101.1"/>
    </source>
</evidence>
<protein>
    <submittedName>
        <fullName evidence="2">Uncharacterized protein</fullName>
    </submittedName>
</protein>
<comment type="caution">
    <text evidence="2">The sequence shown here is derived from an EMBL/GenBank/DDBJ whole genome shotgun (WGS) entry which is preliminary data.</text>
</comment>
<accession>A0A0F4GL37</accession>
<feature type="compositionally biased region" description="Low complexity" evidence="1">
    <location>
        <begin position="26"/>
        <end position="43"/>
    </location>
</feature>
<proteinExistence type="predicted"/>
<evidence type="ECO:0000256" key="1">
    <source>
        <dbReference type="SAM" id="MobiDB-lite"/>
    </source>
</evidence>
<sequence length="471" mass="51298">MRLKHDLEDPTASPRPTKRESKSPESSGIVTPASSTSSSSSDSLPAMPFPGAEQGPTFNPFAPEADAFDDASEEVLEAHFNSLSSEGVHSDVASISKVGQPGDMGAFLDGMLGFRGSRQNRGECSTEPPFGSSRFTSVEGDAVRSDDKSVLNVDGNMDLDAFMADVARHSNDTTTQEEGTAQPSLDLGIDPQLLSTTQFPHPQPVESYTATNTQSQAMVDDLMTAERPHVDEQPVDFDEQLRIDNAHHEGDKHLATENAPCGTEAVALTHLEHPSLDVAPIPFQPTVYILSHLPRSLPESRQHLDDFFHSSTIVVPVWTNYDGRRGSWYNSHDSRFDTCGKFTLSPHEHADVHQTLESLGGVHDIRFGSVRFDVGTAFRSLARVYITFVRPGEPYQGMGQIVALGDGSSGLIDIFAEVVHDHWKITKLIGLVVNGLVVNMTEWPSPEGLNLEDIEAVASLFVNRPGASWKK</sequence>
<dbReference type="Proteomes" id="UP000033647">
    <property type="component" value="Unassembled WGS sequence"/>
</dbReference>
<dbReference type="OrthoDB" id="3641195at2759"/>
<evidence type="ECO:0000313" key="3">
    <source>
        <dbReference type="Proteomes" id="UP000033647"/>
    </source>
</evidence>
<name>A0A0F4GL37_9PEZI</name>
<gene>
    <name evidence="2" type="ORF">TI39_contig436g00002</name>
</gene>